<organism evidence="1 2">
    <name type="scientific">Mucilaginibacter ginsenosidivorax</name>
    <dbReference type="NCBI Taxonomy" id="862126"/>
    <lineage>
        <taxon>Bacteria</taxon>
        <taxon>Pseudomonadati</taxon>
        <taxon>Bacteroidota</taxon>
        <taxon>Sphingobacteriia</taxon>
        <taxon>Sphingobacteriales</taxon>
        <taxon>Sphingobacteriaceae</taxon>
        <taxon>Mucilaginibacter</taxon>
    </lineage>
</organism>
<dbReference type="EMBL" id="CP042437">
    <property type="protein sequence ID" value="QEC79711.1"/>
    <property type="molecule type" value="Genomic_DNA"/>
</dbReference>
<dbReference type="KEGG" id="mgk:FSB76_28545"/>
<dbReference type="RefSeq" id="WP_147059571.1">
    <property type="nucleotide sequence ID" value="NZ_CP042437.1"/>
</dbReference>
<evidence type="ECO:0000313" key="2">
    <source>
        <dbReference type="Proteomes" id="UP000321362"/>
    </source>
</evidence>
<reference evidence="1 2" key="1">
    <citation type="journal article" date="2013" name="J. Microbiol.">
        <title>Mucilaginibacter ginsenosidivorax sp. nov., with ginsenoside converting activity isolated from sediment.</title>
        <authorList>
            <person name="Kim J.K."/>
            <person name="Choi T.E."/>
            <person name="Liu Q.M."/>
            <person name="Park H.Y."/>
            <person name="Yi T.H."/>
            <person name="Yoon M.H."/>
            <person name="Kim S.C."/>
            <person name="Im W.T."/>
        </authorList>
    </citation>
    <scope>NUCLEOTIDE SEQUENCE [LARGE SCALE GENOMIC DNA]</scope>
    <source>
        <strain evidence="1 2">KHI28</strain>
    </source>
</reference>
<sequence>MKPNIFDLATKELSQDAFLTWLLSYADPANAAYDSKLNQCAQQLVNELISTHVNNFDGIITTVRAGRQWNNVDVWVEVNNTYFIIIEDKTTTGQHSNQLTRYKEIATDWCLQNNYTSPVCVYIKTGNESLHSLRHVKEAGFSIYNRKHLVKLLNSHPEITNDIFTDFKQRLLRLEAENNQFLTKVLGDWGGVDWQGFFQYIEREMSIVAWNYVNNPAGGFWCAVLNWDYWNDLYPVYVQLEEGKLCFKISTDPEEPVEMPPNVSRGQIRNELHAMLMQKAKDNDVKNIRKPDRFGSGNYMTVAIVDKHNWLGSKDSIINPAEVINTLTLYRSFLKKAIQ</sequence>
<name>A0A5B8W7M3_9SPHI</name>
<keyword evidence="2" id="KW-1185">Reference proteome</keyword>
<dbReference type="OrthoDB" id="6796607at2"/>
<accession>A0A5B8W7M3</accession>
<protein>
    <submittedName>
        <fullName evidence="1">Nuclease</fullName>
    </submittedName>
</protein>
<dbReference type="InterPro" id="IPR029470">
    <property type="entry name" value="PDDEXK_4"/>
</dbReference>
<dbReference type="AlphaFoldDB" id="A0A5B8W7M3"/>
<gene>
    <name evidence="1" type="ORF">FSB76_28545</name>
</gene>
<proteinExistence type="predicted"/>
<dbReference type="Pfam" id="PF14281">
    <property type="entry name" value="PDDEXK_4"/>
    <property type="match status" value="1"/>
</dbReference>
<dbReference type="Proteomes" id="UP000321362">
    <property type="component" value="Chromosome"/>
</dbReference>
<evidence type="ECO:0000313" key="1">
    <source>
        <dbReference type="EMBL" id="QEC79711.1"/>
    </source>
</evidence>